<sequence length="126" mass="15184">MIIANNYKEIKDHFDFTDSIITDIKWNNPLDLSITIDYYWDVQENREENRTFVLHFTDCLAVEYKMRKEVIGMSREDLHFDSLFTMIRFEHAAADSSGFQHFRIYTFDYTEPLLQIICKQIQLEEV</sequence>
<reference evidence="1 2" key="1">
    <citation type="submission" date="2016-01" db="EMBL/GenBank/DDBJ databases">
        <title>Draft Genome Sequences of Seven Thermophilic Sporeformers Isolated from Foods.</title>
        <authorList>
            <person name="Berendsen E.M."/>
            <person name="Wells-Bennik M.H."/>
            <person name="Krawcyk A.O."/>
            <person name="De Jong A."/>
            <person name="Holsappel S."/>
            <person name="Eijlander R.T."/>
            <person name="Kuipers O.P."/>
        </authorList>
    </citation>
    <scope>NUCLEOTIDE SEQUENCE [LARGE SCALE GENOMIC DNA]</scope>
    <source>
        <strain evidence="1 2">B4109</strain>
    </source>
</reference>
<name>A0A150MSZ0_GEOSE</name>
<evidence type="ECO:0000313" key="1">
    <source>
        <dbReference type="EMBL" id="KYD27455.1"/>
    </source>
</evidence>
<proteinExistence type="predicted"/>
<dbReference type="AlphaFoldDB" id="A0A150MSZ0"/>
<gene>
    <name evidence="1" type="ORF">B4109_3123</name>
</gene>
<comment type="caution">
    <text evidence="1">The sequence shown here is derived from an EMBL/GenBank/DDBJ whole genome shotgun (WGS) entry which is preliminary data.</text>
</comment>
<dbReference type="EMBL" id="LQYV01000049">
    <property type="protein sequence ID" value="KYD27455.1"/>
    <property type="molecule type" value="Genomic_DNA"/>
</dbReference>
<dbReference type="RefSeq" id="WP_061567331.1">
    <property type="nucleotide sequence ID" value="NZ_JARTLJ010000204.1"/>
</dbReference>
<dbReference type="Proteomes" id="UP000075424">
    <property type="component" value="Unassembled WGS sequence"/>
</dbReference>
<accession>A0A150MSZ0</accession>
<evidence type="ECO:0000313" key="2">
    <source>
        <dbReference type="Proteomes" id="UP000075424"/>
    </source>
</evidence>
<protein>
    <submittedName>
        <fullName evidence="1">Uncharacterized protein</fullName>
    </submittedName>
</protein>
<dbReference type="PATRIC" id="fig|1422.18.peg.2969"/>
<organism evidence="1 2">
    <name type="scientific">Geobacillus stearothermophilus</name>
    <name type="common">Bacillus stearothermophilus</name>
    <dbReference type="NCBI Taxonomy" id="1422"/>
    <lineage>
        <taxon>Bacteria</taxon>
        <taxon>Bacillati</taxon>
        <taxon>Bacillota</taxon>
        <taxon>Bacilli</taxon>
        <taxon>Bacillales</taxon>
        <taxon>Anoxybacillaceae</taxon>
        <taxon>Geobacillus</taxon>
    </lineage>
</organism>